<dbReference type="PANTHER" id="PTHR13799:SF14">
    <property type="entry name" value="GTP CYCLOHYDROLASE 1 TYPE 2 HOMOLOG"/>
    <property type="match status" value="1"/>
</dbReference>
<dbReference type="STRING" id="200904.GCA_900168775_02484"/>
<dbReference type="InterPro" id="IPR036069">
    <property type="entry name" value="DUF34/NIF3_sf"/>
</dbReference>
<reference evidence="6 7" key="1">
    <citation type="submission" date="2018-06" db="EMBL/GenBank/DDBJ databases">
        <title>Genomic Encyclopedia of Type Strains, Phase IV (KMG-IV): sequencing the most valuable type-strain genomes for metagenomic binning, comparative biology and taxonomic classification.</title>
        <authorList>
            <person name="Goeker M."/>
        </authorList>
    </citation>
    <scope>NUCLEOTIDE SEQUENCE [LARGE SCALE GENOMIC DNA]</scope>
    <source>
        <strain evidence="6 7">DSM 15140</strain>
    </source>
</reference>
<dbReference type="PIRSF" id="PIRSF037489">
    <property type="entry name" value="UCP037489_NIF3_YqfO"/>
    <property type="match status" value="1"/>
</dbReference>
<evidence type="ECO:0000256" key="3">
    <source>
        <dbReference type="ARBA" id="ARBA00022723"/>
    </source>
</evidence>
<dbReference type="PANTHER" id="PTHR13799">
    <property type="entry name" value="NGG1 INTERACTING FACTOR 3"/>
    <property type="match status" value="1"/>
</dbReference>
<dbReference type="Pfam" id="PF01784">
    <property type="entry name" value="DUF34_NIF3"/>
    <property type="match status" value="1"/>
</dbReference>
<evidence type="ECO:0000256" key="2">
    <source>
        <dbReference type="ARBA" id="ARBA00022112"/>
    </source>
</evidence>
<feature type="binding site" evidence="5">
    <location>
        <position position="333"/>
    </location>
    <ligand>
        <name>a divalent metal cation</name>
        <dbReference type="ChEBI" id="CHEBI:60240"/>
        <label>1</label>
    </ligand>
</feature>
<accession>A0A366EG49</accession>
<feature type="binding site" evidence="5">
    <location>
        <position position="68"/>
    </location>
    <ligand>
        <name>a divalent metal cation</name>
        <dbReference type="ChEBI" id="CHEBI:60240"/>
        <label>1</label>
    </ligand>
</feature>
<dbReference type="OrthoDB" id="9792792at2"/>
<keyword evidence="3 4" id="KW-0479">Metal-binding</keyword>
<evidence type="ECO:0000256" key="1">
    <source>
        <dbReference type="ARBA" id="ARBA00006964"/>
    </source>
</evidence>
<dbReference type="GO" id="GO:0005737">
    <property type="term" value="C:cytoplasm"/>
    <property type="evidence" value="ECO:0007669"/>
    <property type="project" value="TreeGrafter"/>
</dbReference>
<dbReference type="InterPro" id="IPR017221">
    <property type="entry name" value="DUF34/NIF3_bac"/>
</dbReference>
<dbReference type="InterPro" id="IPR015867">
    <property type="entry name" value="N-reg_PII/ATP_PRibTrfase_C"/>
</dbReference>
<dbReference type="Gene3D" id="3.30.70.120">
    <property type="match status" value="1"/>
</dbReference>
<evidence type="ECO:0000256" key="5">
    <source>
        <dbReference type="PIRSR" id="PIRSR602678-1"/>
    </source>
</evidence>
<dbReference type="GO" id="GO:0046872">
    <property type="term" value="F:metal ion binding"/>
    <property type="evidence" value="ECO:0007669"/>
    <property type="project" value="UniProtKB-UniRule"/>
</dbReference>
<gene>
    <name evidence="6" type="ORF">DES48_101102</name>
</gene>
<proteinExistence type="inferred from homology"/>
<protein>
    <recommendedName>
        <fullName evidence="2 4">GTP cyclohydrolase 1 type 2 homolog</fullName>
    </recommendedName>
</protein>
<feature type="binding site" evidence="5">
    <location>
        <position position="107"/>
    </location>
    <ligand>
        <name>a divalent metal cation</name>
        <dbReference type="ChEBI" id="CHEBI:60240"/>
        <label>1</label>
    </ligand>
</feature>
<evidence type="ECO:0000313" key="6">
    <source>
        <dbReference type="EMBL" id="RBP01372.1"/>
    </source>
</evidence>
<dbReference type="FunFam" id="3.30.70.120:FF:000006">
    <property type="entry name" value="GTP cyclohydrolase 1 type 2 homolog"/>
    <property type="match status" value="1"/>
</dbReference>
<sequence length="369" mass="40804">MTNKVLAKDIIQMLEYWAPKELAYDWDNVGLQLGTLNKEVKKVMISLDVLENVADEAIANDIDLIIAHHPLLFKATKQINVDQPKGKTIAKLLKHDITVYAAHTNLDIAFGGVNDMLTKQLDITNTDVLVPSGEEAYLKLVVYVPTEKVDEVKQVLGDNGAGHLGNYSHCTFEQKGTGSFTPQGDATPYIGTIGKEEQVNEVKLETIIPSTAKDFFVRTLLDVHPYEEPAYDLIPLANEGKTIGVGRIGTIREERTLREFCEDVKEKLDVPALRSIGDLNKKIKKVAVLGGSGQGYIAQAKRLGADVYLTGDLTFHDAQEAWEMGLAVIDPGHHVEKVMIEGLIQFFEKQELSITFVAAKSSTEPFQFL</sequence>
<dbReference type="SUPFAM" id="SSF102705">
    <property type="entry name" value="NIF3 (NGG1p interacting factor 3)-like"/>
    <property type="match status" value="1"/>
</dbReference>
<keyword evidence="7" id="KW-1185">Reference proteome</keyword>
<comment type="similarity">
    <text evidence="1 4">Belongs to the GTP cyclohydrolase I type 2/NIF3 family.</text>
</comment>
<dbReference type="Proteomes" id="UP000252254">
    <property type="component" value="Unassembled WGS sequence"/>
</dbReference>
<evidence type="ECO:0000313" key="7">
    <source>
        <dbReference type="Proteomes" id="UP000252254"/>
    </source>
</evidence>
<feature type="binding site" evidence="5">
    <location>
        <position position="336"/>
    </location>
    <ligand>
        <name>a divalent metal cation</name>
        <dbReference type="ChEBI" id="CHEBI:60240"/>
        <label>1</label>
    </ligand>
</feature>
<name>A0A366EG49_9BACI</name>
<feature type="binding site" evidence="5">
    <location>
        <position position="69"/>
    </location>
    <ligand>
        <name>a divalent metal cation</name>
        <dbReference type="ChEBI" id="CHEBI:60240"/>
        <label>1</label>
    </ligand>
</feature>
<dbReference type="NCBIfam" id="TIGR00486">
    <property type="entry name" value="YbgI_SA1388"/>
    <property type="match status" value="1"/>
</dbReference>
<dbReference type="AlphaFoldDB" id="A0A366EG49"/>
<dbReference type="FunFam" id="3.40.1390.30:FF:000001">
    <property type="entry name" value="GTP cyclohydrolase 1 type 2"/>
    <property type="match status" value="1"/>
</dbReference>
<dbReference type="EMBL" id="QNRI01000001">
    <property type="protein sequence ID" value="RBP01372.1"/>
    <property type="molecule type" value="Genomic_DNA"/>
</dbReference>
<dbReference type="InterPro" id="IPR002678">
    <property type="entry name" value="DUF34/NIF3"/>
</dbReference>
<dbReference type="Gene3D" id="3.40.1390.30">
    <property type="entry name" value="NIF3 (NGG1p interacting factor 3)-like"/>
    <property type="match status" value="1"/>
</dbReference>
<organism evidence="6 7">
    <name type="scientific">Paraliobacillus ryukyuensis</name>
    <dbReference type="NCBI Taxonomy" id="200904"/>
    <lineage>
        <taxon>Bacteria</taxon>
        <taxon>Bacillati</taxon>
        <taxon>Bacillota</taxon>
        <taxon>Bacilli</taxon>
        <taxon>Bacillales</taxon>
        <taxon>Bacillaceae</taxon>
        <taxon>Paraliobacillus</taxon>
    </lineage>
</organism>
<comment type="caution">
    <text evidence="6">The sequence shown here is derived from an EMBL/GenBank/DDBJ whole genome shotgun (WGS) entry which is preliminary data.</text>
</comment>
<evidence type="ECO:0000256" key="4">
    <source>
        <dbReference type="PIRNR" id="PIRNR037489"/>
    </source>
</evidence>